<protein>
    <recommendedName>
        <fullName evidence="6">BACK domain-containing protein</fullName>
    </recommendedName>
</protein>
<dbReference type="SMART" id="SM00875">
    <property type="entry name" value="BACK"/>
    <property type="match status" value="1"/>
</dbReference>
<feature type="transmembrane region" description="Helical" evidence="5">
    <location>
        <begin position="498"/>
        <end position="519"/>
    </location>
</feature>
<evidence type="ECO:0000256" key="5">
    <source>
        <dbReference type="SAM" id="Phobius"/>
    </source>
</evidence>
<evidence type="ECO:0000313" key="7">
    <source>
        <dbReference type="EMBL" id="KAE9545636.1"/>
    </source>
</evidence>
<dbReference type="SMART" id="SM00612">
    <property type="entry name" value="Kelch"/>
    <property type="match status" value="5"/>
</dbReference>
<evidence type="ECO:0000313" key="8">
    <source>
        <dbReference type="Proteomes" id="UP000475862"/>
    </source>
</evidence>
<keyword evidence="4" id="KW-0833">Ubl conjugation pathway</keyword>
<dbReference type="Pfam" id="PF24681">
    <property type="entry name" value="Kelch_KLHDC2_KLHL20_DRC7"/>
    <property type="match status" value="1"/>
</dbReference>
<keyword evidence="3" id="KW-0677">Repeat</keyword>
<organism evidence="7 8">
    <name type="scientific">Aphis glycines</name>
    <name type="common">Soybean aphid</name>
    <dbReference type="NCBI Taxonomy" id="307491"/>
    <lineage>
        <taxon>Eukaryota</taxon>
        <taxon>Metazoa</taxon>
        <taxon>Ecdysozoa</taxon>
        <taxon>Arthropoda</taxon>
        <taxon>Hexapoda</taxon>
        <taxon>Insecta</taxon>
        <taxon>Pterygota</taxon>
        <taxon>Neoptera</taxon>
        <taxon>Paraneoptera</taxon>
        <taxon>Hemiptera</taxon>
        <taxon>Sternorrhyncha</taxon>
        <taxon>Aphidomorpha</taxon>
        <taxon>Aphidoidea</taxon>
        <taxon>Aphididae</taxon>
        <taxon>Aphidini</taxon>
        <taxon>Aphis</taxon>
        <taxon>Aphis</taxon>
    </lineage>
</organism>
<sequence>MKFSLVLMKIQLFYNLINYTYTGEIIITECSLVNSCQSFTVRLCNRNVCAKFLQTQLNASKCLEIKAFADLYDCMELPKSSQTYIKNRFSEVVNYDEFLSLSSVEVIILISCNDIFVQLEEKIFECVINWLKYGLDSRKDFLPELMEHVRLPLISKQYLLEKVVDESLLKISKDYINKALQFHLLKYLQPFTVSQSIRSTPRQSIGFLKVILMLYWYQKKASVIYWYDNIWYPVPTMSKCYSKGCRTVIKDQFVLAMGGFQFGSNCQFVEMLDVSSQSPCWIPMMGLLVNRKDFGVGTLDNCVYAIGGRDGENRLNSVEVFDINTNKWQMVTSMFTKRSHHGVGVLNNLLYAVGGYDGYKTLNSVECYNPCLGTWTPEAKMSEYRRKCGIRVMEGVLYAIGGENNSNCLKSVEAFKPSSGVWTKIADMHFCRKFFGVVVLNSLLHVIGGLNNEGVVLNSIEIYNRKTNTWSLKILSKHVGRVYSGVVVNRPPHFKTYFLLYINFILYKCKLIIFTGLLFDNFILFS</sequence>
<gene>
    <name evidence="7" type="ORF">AGLY_001179</name>
</gene>
<dbReference type="InterPro" id="IPR015915">
    <property type="entry name" value="Kelch-typ_b-propeller"/>
</dbReference>
<dbReference type="UniPathway" id="UPA00143"/>
<dbReference type="PIRSF" id="PIRSF037037">
    <property type="entry name" value="Kelch-like_protein_gigaxonin"/>
    <property type="match status" value="1"/>
</dbReference>
<evidence type="ECO:0000256" key="1">
    <source>
        <dbReference type="ARBA" id="ARBA00004906"/>
    </source>
</evidence>
<reference evidence="7 8" key="1">
    <citation type="submission" date="2019-08" db="EMBL/GenBank/DDBJ databases">
        <title>The genome of the soybean aphid Biotype 1, its phylome, world population structure and adaptation to the North American continent.</title>
        <authorList>
            <person name="Giordano R."/>
            <person name="Donthu R.K."/>
            <person name="Hernandez A.G."/>
            <person name="Wright C.L."/>
            <person name="Zimin A.V."/>
        </authorList>
    </citation>
    <scope>NUCLEOTIDE SEQUENCE [LARGE SCALE GENOMIC DNA]</scope>
    <source>
        <tissue evidence="7">Whole aphids</tissue>
    </source>
</reference>
<name>A0A6G0UBJ6_APHGL</name>
<dbReference type="SUPFAM" id="SSF117281">
    <property type="entry name" value="Kelch motif"/>
    <property type="match status" value="1"/>
</dbReference>
<accession>A0A6G0UBJ6</accession>
<dbReference type="FunFam" id="1.25.40.420:FF:000001">
    <property type="entry name" value="Kelch-like family member 12"/>
    <property type="match status" value="1"/>
</dbReference>
<evidence type="ECO:0000256" key="3">
    <source>
        <dbReference type="ARBA" id="ARBA00022737"/>
    </source>
</evidence>
<keyword evidence="5" id="KW-1133">Transmembrane helix</keyword>
<dbReference type="GO" id="GO:0016567">
    <property type="term" value="P:protein ubiquitination"/>
    <property type="evidence" value="ECO:0007669"/>
    <property type="project" value="UniProtKB-UniPathway"/>
</dbReference>
<proteinExistence type="predicted"/>
<dbReference type="PANTHER" id="PTHR24412:SF466">
    <property type="entry name" value="RING CANAL KELCH PROTEIN"/>
    <property type="match status" value="1"/>
</dbReference>
<comment type="pathway">
    <text evidence="1">Protein modification; protein ubiquitination.</text>
</comment>
<dbReference type="OrthoDB" id="45365at2759"/>
<evidence type="ECO:0000259" key="6">
    <source>
        <dbReference type="SMART" id="SM00875"/>
    </source>
</evidence>
<evidence type="ECO:0000256" key="2">
    <source>
        <dbReference type="ARBA" id="ARBA00022441"/>
    </source>
</evidence>
<keyword evidence="5" id="KW-0472">Membrane</keyword>
<comment type="caution">
    <text evidence="7">The sequence shown here is derived from an EMBL/GenBank/DDBJ whole genome shotgun (WGS) entry which is preliminary data.</text>
</comment>
<keyword evidence="2" id="KW-0880">Kelch repeat</keyword>
<dbReference type="InterPro" id="IPR017096">
    <property type="entry name" value="BTB-kelch_protein"/>
</dbReference>
<keyword evidence="8" id="KW-1185">Reference proteome</keyword>
<dbReference type="Pfam" id="PF07707">
    <property type="entry name" value="BACK"/>
    <property type="match status" value="1"/>
</dbReference>
<dbReference type="PANTHER" id="PTHR24412">
    <property type="entry name" value="KELCH PROTEIN"/>
    <property type="match status" value="1"/>
</dbReference>
<dbReference type="Pfam" id="PF01344">
    <property type="entry name" value="Kelch_1"/>
    <property type="match status" value="1"/>
</dbReference>
<evidence type="ECO:0000256" key="4">
    <source>
        <dbReference type="ARBA" id="ARBA00022786"/>
    </source>
</evidence>
<dbReference type="Proteomes" id="UP000475862">
    <property type="component" value="Unassembled WGS sequence"/>
</dbReference>
<dbReference type="Gene3D" id="1.25.40.420">
    <property type="match status" value="1"/>
</dbReference>
<dbReference type="InterPro" id="IPR006652">
    <property type="entry name" value="Kelch_1"/>
</dbReference>
<feature type="domain" description="BACK" evidence="6">
    <location>
        <begin position="62"/>
        <end position="164"/>
    </location>
</feature>
<dbReference type="AlphaFoldDB" id="A0A6G0UBJ6"/>
<dbReference type="InterPro" id="IPR011705">
    <property type="entry name" value="BACK"/>
</dbReference>
<dbReference type="EMBL" id="VYZN01000001">
    <property type="protein sequence ID" value="KAE9545636.1"/>
    <property type="molecule type" value="Genomic_DNA"/>
</dbReference>
<dbReference type="Gene3D" id="2.120.10.80">
    <property type="entry name" value="Kelch-type beta propeller"/>
    <property type="match status" value="1"/>
</dbReference>
<keyword evidence="5" id="KW-0812">Transmembrane</keyword>